<dbReference type="AlphaFoldDB" id="A0A7D5QYP2"/>
<keyword evidence="2" id="KW-1133">Transmembrane helix</keyword>
<dbReference type="NCBIfam" id="NF041770">
    <property type="entry name" value="CFI_box_CTERM"/>
    <property type="match status" value="1"/>
</dbReference>
<feature type="region of interest" description="Disordered" evidence="1">
    <location>
        <begin position="132"/>
        <end position="159"/>
    </location>
</feature>
<dbReference type="RefSeq" id="WP_179362927.1">
    <property type="nucleotide sequence ID" value="NZ_CP026994.1"/>
</dbReference>
<name>A0A7D5QYP2_9ARCH</name>
<keyword evidence="4" id="KW-1185">Reference proteome</keyword>
<organism evidence="3 4">
    <name type="scientific">Nitrosopumilus oxyclinae</name>
    <dbReference type="NCBI Taxonomy" id="1959104"/>
    <lineage>
        <taxon>Archaea</taxon>
        <taxon>Nitrososphaerota</taxon>
        <taxon>Nitrososphaeria</taxon>
        <taxon>Nitrosopumilales</taxon>
        <taxon>Nitrosopumilaceae</taxon>
        <taxon>Nitrosopumilus</taxon>
    </lineage>
</organism>
<keyword evidence="2" id="KW-0472">Membrane</keyword>
<evidence type="ECO:0000313" key="4">
    <source>
        <dbReference type="Proteomes" id="UP000509441"/>
    </source>
</evidence>
<evidence type="ECO:0000256" key="1">
    <source>
        <dbReference type="SAM" id="MobiDB-lite"/>
    </source>
</evidence>
<dbReference type="GeneID" id="56060482"/>
<keyword evidence="2" id="KW-0812">Transmembrane</keyword>
<protein>
    <recommendedName>
        <fullName evidence="5">Peptidylprolyl isomerase</fullName>
    </recommendedName>
</protein>
<dbReference type="InterPro" id="IPR049886">
    <property type="entry name" value="CFI_box_CTERM_dom"/>
</dbReference>
<dbReference type="EMBL" id="CP026994">
    <property type="protein sequence ID" value="QLH04056.1"/>
    <property type="molecule type" value="Genomic_DNA"/>
</dbReference>
<accession>A0A7D5QYP2</accession>
<feature type="compositionally biased region" description="Basic and acidic residues" evidence="1">
    <location>
        <begin position="142"/>
        <end position="157"/>
    </location>
</feature>
<dbReference type="Proteomes" id="UP000509441">
    <property type="component" value="Chromosome"/>
</dbReference>
<sequence length="284" mass="32724">MKYLLVFSIIFVISSAYAQTPFRDTAGLTLNGIEWCEENYQLYYYMKNDFFEHHQHSIESRLCGNLYNDDLWLYSEPDRYQKLIEQSRMYYILEIQESTKEAKEGKIDTKSVNIKEIPQELAQQQKELEKLIVDESPVEESNENKTETKNTEEKQISDSEGGGCLIATAAYGSEMAPQVQLLREIRDNQLMSTDSGTSFMTGFNEFYYSFSPHIADMERENPIFKEMVKIGITPLLSTLHVMSYAETDSEVLGYGIGVILMNLGMYVAAPAMLLHQIKNKRKKN</sequence>
<gene>
    <name evidence="3" type="ORF">C5F49_01010</name>
</gene>
<reference evidence="3 4" key="1">
    <citation type="submission" date="2018-02" db="EMBL/GenBank/DDBJ databases">
        <title>Complete genome of Nitrosopumilus oxyclinae HCE1.</title>
        <authorList>
            <person name="Qin W."/>
            <person name="Zheng Y."/>
            <person name="Stahl D.A."/>
        </authorList>
    </citation>
    <scope>NUCLEOTIDE SEQUENCE [LARGE SCALE GENOMIC DNA]</scope>
    <source>
        <strain evidence="3 4">HCE1</strain>
    </source>
</reference>
<evidence type="ECO:0008006" key="5">
    <source>
        <dbReference type="Google" id="ProtNLM"/>
    </source>
</evidence>
<proteinExistence type="predicted"/>
<dbReference type="KEGG" id="nox:C5F49_01010"/>
<dbReference type="OrthoDB" id="12184at2157"/>
<evidence type="ECO:0000313" key="3">
    <source>
        <dbReference type="EMBL" id="QLH04056.1"/>
    </source>
</evidence>
<feature type="transmembrane region" description="Helical" evidence="2">
    <location>
        <begin position="251"/>
        <end position="274"/>
    </location>
</feature>
<evidence type="ECO:0000256" key="2">
    <source>
        <dbReference type="SAM" id="Phobius"/>
    </source>
</evidence>